<name>A0A1H6Z3C3_9BACL</name>
<protein>
    <submittedName>
        <fullName evidence="3">Uncharacterized damage-inducible protein DinB (Forms a four-helix bundle)</fullName>
    </submittedName>
</protein>
<evidence type="ECO:0000313" key="4">
    <source>
        <dbReference type="Proteomes" id="UP000199200"/>
    </source>
</evidence>
<evidence type="ECO:0000256" key="1">
    <source>
        <dbReference type="SAM" id="MobiDB-lite"/>
    </source>
</evidence>
<dbReference type="RefSeq" id="WP_092052734.1">
    <property type="nucleotide sequence ID" value="NZ_FNZF01000003.1"/>
</dbReference>
<feature type="domain" description="DinB-like" evidence="2">
    <location>
        <begin position="15"/>
        <end position="146"/>
    </location>
</feature>
<dbReference type="AlphaFoldDB" id="A0A1H6Z3C3"/>
<dbReference type="InterPro" id="IPR034660">
    <property type="entry name" value="DinB/YfiT-like"/>
</dbReference>
<organism evidence="3 4">
    <name type="scientific">Bhargavaea ginsengi</name>
    <dbReference type="NCBI Taxonomy" id="426757"/>
    <lineage>
        <taxon>Bacteria</taxon>
        <taxon>Bacillati</taxon>
        <taxon>Bacillota</taxon>
        <taxon>Bacilli</taxon>
        <taxon>Bacillales</taxon>
        <taxon>Caryophanaceae</taxon>
        <taxon>Bhargavaea</taxon>
    </lineage>
</organism>
<dbReference type="STRING" id="426757.SAMN04488127_1869"/>
<dbReference type="SUPFAM" id="SSF109854">
    <property type="entry name" value="DinB/YfiT-like putative metalloenzymes"/>
    <property type="match status" value="1"/>
</dbReference>
<dbReference type="EMBL" id="FNZF01000003">
    <property type="protein sequence ID" value="SEJ45917.1"/>
    <property type="molecule type" value="Genomic_DNA"/>
</dbReference>
<dbReference type="Proteomes" id="UP000199200">
    <property type="component" value="Unassembled WGS sequence"/>
</dbReference>
<sequence length="153" mass="17817">MKASEIVWHNEESVRFMQSLSKLSEEEWRRPLGPGKWTIAEVAGHFAPWDRFILERRLPYLIVGDPMPEGPGADELNAGSARNSRERSRDETIDEFVSVRRQLITALRDLPDGDWSRDFQIGKSRMTLGHYFAGMIEHDEHHFRQIRQALESE</sequence>
<accession>A0A1H6Z3C3</accession>
<gene>
    <name evidence="3" type="ORF">SAMN04488127_1869</name>
</gene>
<dbReference type="InterPro" id="IPR024775">
    <property type="entry name" value="DinB-like"/>
</dbReference>
<dbReference type="OrthoDB" id="2964295at2"/>
<keyword evidence="4" id="KW-1185">Reference proteome</keyword>
<proteinExistence type="predicted"/>
<dbReference type="Gene3D" id="1.20.120.450">
    <property type="entry name" value="dinb family like domain"/>
    <property type="match status" value="1"/>
</dbReference>
<evidence type="ECO:0000313" key="3">
    <source>
        <dbReference type="EMBL" id="SEJ45917.1"/>
    </source>
</evidence>
<feature type="region of interest" description="Disordered" evidence="1">
    <location>
        <begin position="69"/>
        <end position="91"/>
    </location>
</feature>
<evidence type="ECO:0000259" key="2">
    <source>
        <dbReference type="Pfam" id="PF12867"/>
    </source>
</evidence>
<reference evidence="4" key="1">
    <citation type="submission" date="2016-10" db="EMBL/GenBank/DDBJ databases">
        <authorList>
            <person name="Varghese N."/>
            <person name="Submissions S."/>
        </authorList>
    </citation>
    <scope>NUCLEOTIDE SEQUENCE [LARGE SCALE GENOMIC DNA]</scope>
    <source>
        <strain evidence="4">CGMCC 1.6763</strain>
    </source>
</reference>
<dbReference type="Pfam" id="PF12867">
    <property type="entry name" value="DinB_2"/>
    <property type="match status" value="1"/>
</dbReference>